<evidence type="ECO:0000256" key="2">
    <source>
        <dbReference type="SAM" id="Phobius"/>
    </source>
</evidence>
<feature type="transmembrane region" description="Helical" evidence="2">
    <location>
        <begin position="313"/>
        <end position="333"/>
    </location>
</feature>
<dbReference type="EMBL" id="HBKN01028269">
    <property type="protein sequence ID" value="CAE2311883.1"/>
    <property type="molecule type" value="Transcribed_RNA"/>
</dbReference>
<feature type="transmembrane region" description="Helical" evidence="2">
    <location>
        <begin position="405"/>
        <end position="425"/>
    </location>
</feature>
<feature type="transmembrane region" description="Helical" evidence="2">
    <location>
        <begin position="374"/>
        <end position="393"/>
    </location>
</feature>
<feature type="transmembrane region" description="Helical" evidence="2">
    <location>
        <begin position="34"/>
        <end position="52"/>
    </location>
</feature>
<evidence type="ECO:0008006" key="14">
    <source>
        <dbReference type="Google" id="ProtNLM"/>
    </source>
</evidence>
<protein>
    <recommendedName>
        <fullName evidence="14">DUF2723 domain-containing protein</fullName>
    </recommendedName>
</protein>
<dbReference type="EMBL" id="HBKN01028264">
    <property type="protein sequence ID" value="CAE2311872.1"/>
    <property type="molecule type" value="Transcribed_RNA"/>
</dbReference>
<dbReference type="EMBL" id="HBKN01028284">
    <property type="protein sequence ID" value="CAE2311906.1"/>
    <property type="molecule type" value="Transcribed_RNA"/>
</dbReference>
<dbReference type="EMBL" id="HBKN01028266">
    <property type="protein sequence ID" value="CAE2311877.1"/>
    <property type="molecule type" value="Transcribed_RNA"/>
</dbReference>
<dbReference type="PANTHER" id="PTHR16214">
    <property type="entry name" value="TRANSMEMBRANE PROTEIN 260"/>
    <property type="match status" value="1"/>
</dbReference>
<feature type="transmembrane region" description="Helical" evidence="2">
    <location>
        <begin position="345"/>
        <end position="362"/>
    </location>
</feature>
<dbReference type="PANTHER" id="PTHR16214:SF3">
    <property type="entry name" value="TRANSMEMBRANE PROTEIN 260"/>
    <property type="match status" value="1"/>
</dbReference>
<evidence type="ECO:0000313" key="6">
    <source>
        <dbReference type="EMBL" id="CAE2311885.1"/>
    </source>
</evidence>
<feature type="transmembrane region" description="Helical" evidence="2">
    <location>
        <begin position="141"/>
        <end position="164"/>
    </location>
</feature>
<evidence type="ECO:0000313" key="7">
    <source>
        <dbReference type="EMBL" id="CAE2311886.1"/>
    </source>
</evidence>
<organism evidence="8">
    <name type="scientific">Guillardia theta</name>
    <name type="common">Cryptophyte</name>
    <name type="synonym">Cryptomonas phi</name>
    <dbReference type="NCBI Taxonomy" id="55529"/>
    <lineage>
        <taxon>Eukaryota</taxon>
        <taxon>Cryptophyceae</taxon>
        <taxon>Pyrenomonadales</taxon>
        <taxon>Geminigeraceae</taxon>
        <taxon>Guillardia</taxon>
    </lineage>
</organism>
<evidence type="ECO:0000313" key="12">
    <source>
        <dbReference type="EMBL" id="CAE2311903.1"/>
    </source>
</evidence>
<dbReference type="EMBL" id="HBKN01028277">
    <property type="protein sequence ID" value="CAE2311896.1"/>
    <property type="molecule type" value="Transcribed_RNA"/>
</dbReference>
<feature type="region of interest" description="Disordered" evidence="1">
    <location>
        <begin position="749"/>
        <end position="794"/>
    </location>
</feature>
<evidence type="ECO:0000313" key="10">
    <source>
        <dbReference type="EMBL" id="CAE2311898.1"/>
    </source>
</evidence>
<evidence type="ECO:0000313" key="9">
    <source>
        <dbReference type="EMBL" id="CAE2311896.1"/>
    </source>
</evidence>
<dbReference type="EMBL" id="HBKN01028280">
    <property type="protein sequence ID" value="CAE2311901.1"/>
    <property type="molecule type" value="Transcribed_RNA"/>
</dbReference>
<evidence type="ECO:0000313" key="8">
    <source>
        <dbReference type="EMBL" id="CAE2311892.1"/>
    </source>
</evidence>
<feature type="transmembrane region" description="Helical" evidence="2">
    <location>
        <begin position="215"/>
        <end position="234"/>
    </location>
</feature>
<feature type="compositionally biased region" description="Basic residues" evidence="1">
    <location>
        <begin position="773"/>
        <end position="794"/>
    </location>
</feature>
<keyword evidence="2" id="KW-1133">Transmembrane helix</keyword>
<sequence length="794" mass="90337">MSGKKSNFISKRNVVASWVPTNLEEEFADEFKHVYFIAVLLFSVILSVYVATMHRSVSGGDNGELLGCACELGIAHPPGYPTFTVLGHFFVRFFPFGTPAFRVAFMSGTCDALAGVLVMLSVHRWFLLESTLEKKSVAQAWVGSVWPSLLAGGLYSLCPLVWMYSVQAEVFAMNNFFAALLIYLILRFNEKRSLKLACLGSFSIGLGLTNQHTLVLFALPVVVWSLFVGRNVLINVRAISLLSFCGLVGLTPYVFLFTHAKYAPLGSWGDTSTFDGFMTHFLRKEYGTFQLYSGNDMQQKQVLVATLRYFKQFLLDGLYIGAPLMLLGLVDSVQARMRNPHRSPVTVIVGAWITYLLVFHSLSNLPIDKLPLFLGIHMRFWMQPHIISFMILGKGLKPFLERISCWKAQFVIPAVLLILFAQVGINYKSMDQSKNLHVRDLGRKHLEFLPPNTILISQGDLVTNSMRYLQRCEKYRTDVLLLDETMMTYKWMRNNQGPRMKKWKIKFPNELHSPNPMANTYTMEEFLAVNGRNPKFPVFKAGAWLGGVMGRQDSGVPSWHTVPVGLVSAVMRKGRDMSNEEWLEWFNKIDLFPQEPDFFAFDDRTWEWLMRRIILEWRAKVGFRFSNLAVEKANALGERAWLDRAETYIADVLRLEEIAHGHEPKTYILADLYNALGMLQVHIQHFLTSREEIIESNRKIAKFFALYVEKSPKPDISSSQEASLVTFLQQNPSYDQMIIPKENLDAQTAELAKEKAKATEPVSESARSSKQSKSSKKGKKAKDPNKKKRKNAEL</sequence>
<evidence type="ECO:0000313" key="3">
    <source>
        <dbReference type="EMBL" id="CAE2311872.1"/>
    </source>
</evidence>
<feature type="compositionally biased region" description="Low complexity" evidence="1">
    <location>
        <begin position="759"/>
        <end position="772"/>
    </location>
</feature>
<accession>A0A6U6B2M7</accession>
<evidence type="ECO:0000256" key="1">
    <source>
        <dbReference type="SAM" id="MobiDB-lite"/>
    </source>
</evidence>
<reference evidence="8" key="1">
    <citation type="submission" date="2021-01" db="EMBL/GenBank/DDBJ databases">
        <authorList>
            <person name="Corre E."/>
            <person name="Pelletier E."/>
            <person name="Niang G."/>
            <person name="Scheremetjew M."/>
            <person name="Finn R."/>
            <person name="Kale V."/>
            <person name="Holt S."/>
            <person name="Cochrane G."/>
            <person name="Meng A."/>
            <person name="Brown T."/>
            <person name="Cohen L."/>
        </authorList>
    </citation>
    <scope>NUCLEOTIDE SEQUENCE</scope>
    <source>
        <strain evidence="8">CCMP 2712</strain>
    </source>
</reference>
<name>A0A6U6B2M7_GUITH</name>
<evidence type="ECO:0000313" key="13">
    <source>
        <dbReference type="EMBL" id="CAE2311906.1"/>
    </source>
</evidence>
<dbReference type="AlphaFoldDB" id="A0A6U6B2M7"/>
<evidence type="ECO:0000313" key="11">
    <source>
        <dbReference type="EMBL" id="CAE2311901.1"/>
    </source>
</evidence>
<dbReference type="Pfam" id="PF11028">
    <property type="entry name" value="TMEM260-like"/>
    <property type="match status" value="1"/>
</dbReference>
<dbReference type="EMBL" id="HBKN01028273">
    <property type="protein sequence ID" value="CAE2311886.1"/>
    <property type="molecule type" value="Transcribed_RNA"/>
</dbReference>
<feature type="transmembrane region" description="Helical" evidence="2">
    <location>
        <begin position="170"/>
        <end position="186"/>
    </location>
</feature>
<gene>
    <name evidence="3" type="ORF">GTHE00462_LOCUS21880</name>
    <name evidence="4" type="ORF">GTHE00462_LOCUS21882</name>
    <name evidence="5" type="ORF">GTHE00462_LOCUS21885</name>
    <name evidence="6" type="ORF">GTHE00462_LOCUS21887</name>
    <name evidence="7" type="ORF">GTHE00462_LOCUS21888</name>
    <name evidence="8" type="ORF">GTHE00462_LOCUS21890</name>
    <name evidence="9" type="ORF">GTHE00462_LOCUS21892</name>
    <name evidence="10" type="ORF">GTHE00462_LOCUS21893</name>
    <name evidence="11" type="ORF">GTHE00462_LOCUS21895</name>
    <name evidence="12" type="ORF">GTHE00462_LOCUS21897</name>
    <name evidence="13" type="ORF">GTHE00462_LOCUS21899</name>
</gene>
<dbReference type="InterPro" id="IPR052724">
    <property type="entry name" value="GT117_domain-containing"/>
</dbReference>
<dbReference type="InterPro" id="IPR021280">
    <property type="entry name" value="TMEM260-like"/>
</dbReference>
<keyword evidence="2" id="KW-0472">Membrane</keyword>
<evidence type="ECO:0000313" key="4">
    <source>
        <dbReference type="EMBL" id="CAE2311877.1"/>
    </source>
</evidence>
<dbReference type="EMBL" id="HBKN01028275">
    <property type="protein sequence ID" value="CAE2311892.1"/>
    <property type="molecule type" value="Transcribed_RNA"/>
</dbReference>
<evidence type="ECO:0000313" key="5">
    <source>
        <dbReference type="EMBL" id="CAE2311883.1"/>
    </source>
</evidence>
<proteinExistence type="predicted"/>
<feature type="transmembrane region" description="Helical" evidence="2">
    <location>
        <begin position="100"/>
        <end position="120"/>
    </location>
</feature>
<dbReference type="EMBL" id="HBKN01028278">
    <property type="protein sequence ID" value="CAE2311898.1"/>
    <property type="molecule type" value="Transcribed_RNA"/>
</dbReference>
<feature type="transmembrane region" description="Helical" evidence="2">
    <location>
        <begin position="241"/>
        <end position="260"/>
    </location>
</feature>
<keyword evidence="2" id="KW-0812">Transmembrane</keyword>
<dbReference type="EMBL" id="HBKN01028282">
    <property type="protein sequence ID" value="CAE2311903.1"/>
    <property type="molecule type" value="Transcribed_RNA"/>
</dbReference>
<dbReference type="EMBL" id="HBKN01028271">
    <property type="protein sequence ID" value="CAE2311885.1"/>
    <property type="molecule type" value="Transcribed_RNA"/>
</dbReference>